<evidence type="ECO:0000313" key="2">
    <source>
        <dbReference type="EMBL" id="KAF1969420.1"/>
    </source>
</evidence>
<name>A0A6A5UYB5_9PLEO</name>
<sequence>MGGQAFAHLQTDPPIHVPRLSPETYQQVAATITSKLETLFNRVTIPREAPGKPDFGDIDFIVEGARDPYDKNILATVKKLLEAEYLVDHSFAIRHPSVPGAYIQVDVELSPRSGTEDGAALFEWTKFMKSDADLLQIVGVVHRSLGLTCNDKGLHVRVEEVQAYNKKKSMIFLTRYPNEAMDFYGYDKAKYYEGFQDEGELFDWATNGRWFYWKVYEDREEVSNDRARMNKRAMFRRFVHDYMPSCGKGTTGPKKSEEIDTDARKANPQRQLVLEEALRTFNKREEYDALMLEHKTKGVEDALWLQISNSIPLQDAARGTTLKGLRRWVAFKNGLPYITEQPIAGSQKLKWTDHITDNTMSDVLTWVAENREQIRKMEEDRANEARNAALRK</sequence>
<dbReference type="OrthoDB" id="4708870at2759"/>
<accession>A0A6A5UYB5</accession>
<feature type="region of interest" description="Disordered" evidence="1">
    <location>
        <begin position="247"/>
        <end position="266"/>
    </location>
</feature>
<proteinExistence type="predicted"/>
<evidence type="ECO:0000256" key="1">
    <source>
        <dbReference type="SAM" id="MobiDB-lite"/>
    </source>
</evidence>
<feature type="compositionally biased region" description="Basic and acidic residues" evidence="1">
    <location>
        <begin position="254"/>
        <end position="265"/>
    </location>
</feature>
<keyword evidence="3" id="KW-1185">Reference proteome</keyword>
<dbReference type="EMBL" id="ML976710">
    <property type="protein sequence ID" value="KAF1969420.1"/>
    <property type="molecule type" value="Genomic_DNA"/>
</dbReference>
<protein>
    <submittedName>
        <fullName evidence="2">Uncharacterized protein</fullName>
    </submittedName>
</protein>
<organism evidence="2 3">
    <name type="scientific">Bimuria novae-zelandiae CBS 107.79</name>
    <dbReference type="NCBI Taxonomy" id="1447943"/>
    <lineage>
        <taxon>Eukaryota</taxon>
        <taxon>Fungi</taxon>
        <taxon>Dikarya</taxon>
        <taxon>Ascomycota</taxon>
        <taxon>Pezizomycotina</taxon>
        <taxon>Dothideomycetes</taxon>
        <taxon>Pleosporomycetidae</taxon>
        <taxon>Pleosporales</taxon>
        <taxon>Massarineae</taxon>
        <taxon>Didymosphaeriaceae</taxon>
        <taxon>Bimuria</taxon>
    </lineage>
</organism>
<dbReference type="AlphaFoldDB" id="A0A6A5UYB5"/>
<reference evidence="2" key="1">
    <citation type="journal article" date="2020" name="Stud. Mycol.">
        <title>101 Dothideomycetes genomes: a test case for predicting lifestyles and emergence of pathogens.</title>
        <authorList>
            <person name="Haridas S."/>
            <person name="Albert R."/>
            <person name="Binder M."/>
            <person name="Bloem J."/>
            <person name="Labutti K."/>
            <person name="Salamov A."/>
            <person name="Andreopoulos B."/>
            <person name="Baker S."/>
            <person name="Barry K."/>
            <person name="Bills G."/>
            <person name="Bluhm B."/>
            <person name="Cannon C."/>
            <person name="Castanera R."/>
            <person name="Culley D."/>
            <person name="Daum C."/>
            <person name="Ezra D."/>
            <person name="Gonzalez J."/>
            <person name="Henrissat B."/>
            <person name="Kuo A."/>
            <person name="Liang C."/>
            <person name="Lipzen A."/>
            <person name="Lutzoni F."/>
            <person name="Magnuson J."/>
            <person name="Mondo S."/>
            <person name="Nolan M."/>
            <person name="Ohm R."/>
            <person name="Pangilinan J."/>
            <person name="Park H.-J."/>
            <person name="Ramirez L."/>
            <person name="Alfaro M."/>
            <person name="Sun H."/>
            <person name="Tritt A."/>
            <person name="Yoshinaga Y."/>
            <person name="Zwiers L.-H."/>
            <person name="Turgeon B."/>
            <person name="Goodwin S."/>
            <person name="Spatafora J."/>
            <person name="Crous P."/>
            <person name="Grigoriev I."/>
        </authorList>
    </citation>
    <scope>NUCLEOTIDE SEQUENCE</scope>
    <source>
        <strain evidence="2">CBS 107.79</strain>
    </source>
</reference>
<evidence type="ECO:0000313" key="3">
    <source>
        <dbReference type="Proteomes" id="UP000800036"/>
    </source>
</evidence>
<gene>
    <name evidence="2" type="ORF">BU23DRAFT_241049</name>
</gene>
<dbReference type="Proteomes" id="UP000800036">
    <property type="component" value="Unassembled WGS sequence"/>
</dbReference>